<dbReference type="SUPFAM" id="SSF82784">
    <property type="entry name" value="OsmC-like"/>
    <property type="match status" value="1"/>
</dbReference>
<reference evidence="1" key="1">
    <citation type="submission" date="2022-05" db="EMBL/GenBank/DDBJ databases">
        <authorList>
            <person name="Jo J.-H."/>
            <person name="Im W.-T."/>
        </authorList>
    </citation>
    <scope>NUCLEOTIDE SEQUENCE</scope>
    <source>
        <strain evidence="1">SE220</strain>
    </source>
</reference>
<dbReference type="InterPro" id="IPR015946">
    <property type="entry name" value="KH_dom-like_a/b"/>
</dbReference>
<sequence>MLDTVKNARVNGLDLVALGETVEAIQADASKALVTFDVTTKWSGQTRSETTVDGYTLGGERIERSHKIVADEPFELLGSDGAPNPQELLMAAFNACIMVGYVAGASLKGINLESVEIKTNGQLDLRGFLGLSDAVAPGYEAIDYQVRIKGDGSREEFEEIHQTVMKTSPNYFNISRPIRVNGSMQLG</sequence>
<accession>A0ABT0RY69</accession>
<dbReference type="PANTHER" id="PTHR35368">
    <property type="entry name" value="HYDROPEROXIDE REDUCTASE"/>
    <property type="match status" value="1"/>
</dbReference>
<keyword evidence="2" id="KW-1185">Reference proteome</keyword>
<comment type="caution">
    <text evidence="1">The sequence shown here is derived from an EMBL/GenBank/DDBJ whole genome shotgun (WGS) entry which is preliminary data.</text>
</comment>
<name>A0ABT0RY69_9SPHN</name>
<organism evidence="1 2">
    <name type="scientific">Sphingomonas hankyongi</name>
    <dbReference type="NCBI Taxonomy" id="2908209"/>
    <lineage>
        <taxon>Bacteria</taxon>
        <taxon>Pseudomonadati</taxon>
        <taxon>Pseudomonadota</taxon>
        <taxon>Alphaproteobacteria</taxon>
        <taxon>Sphingomonadales</taxon>
        <taxon>Sphingomonadaceae</taxon>
        <taxon>Sphingomonas</taxon>
    </lineage>
</organism>
<dbReference type="Pfam" id="PF02566">
    <property type="entry name" value="OsmC"/>
    <property type="match status" value="1"/>
</dbReference>
<dbReference type="Gene3D" id="3.30.300.20">
    <property type="match status" value="1"/>
</dbReference>
<dbReference type="InterPro" id="IPR003718">
    <property type="entry name" value="OsmC/Ohr_fam"/>
</dbReference>
<evidence type="ECO:0000313" key="2">
    <source>
        <dbReference type="Proteomes" id="UP001165342"/>
    </source>
</evidence>
<evidence type="ECO:0000313" key="1">
    <source>
        <dbReference type="EMBL" id="MCL6728559.1"/>
    </source>
</evidence>
<dbReference type="PANTHER" id="PTHR35368:SF1">
    <property type="entry name" value="HYDROPEROXIDE REDUCTASE"/>
    <property type="match status" value="1"/>
</dbReference>
<dbReference type="InterPro" id="IPR052924">
    <property type="entry name" value="OsmC/Ohr_hydroprdx_reductase"/>
</dbReference>
<dbReference type="Proteomes" id="UP001165342">
    <property type="component" value="Unassembled WGS sequence"/>
</dbReference>
<protein>
    <submittedName>
        <fullName evidence="1">OsmC family protein</fullName>
    </submittedName>
</protein>
<proteinExistence type="predicted"/>
<dbReference type="RefSeq" id="WP_249830067.1">
    <property type="nucleotide sequence ID" value="NZ_JAMGBE010000001.1"/>
</dbReference>
<dbReference type="InterPro" id="IPR036102">
    <property type="entry name" value="OsmC/Ohrsf"/>
</dbReference>
<dbReference type="EMBL" id="JAMGBE010000001">
    <property type="protein sequence ID" value="MCL6728559.1"/>
    <property type="molecule type" value="Genomic_DNA"/>
</dbReference>
<gene>
    <name evidence="1" type="ORF">LZ538_00625</name>
</gene>